<name>A0A2T8JE06_9POAL</name>
<reference evidence="1" key="1">
    <citation type="submission" date="2018-04" db="EMBL/GenBank/DDBJ databases">
        <title>WGS assembly of Panicum hallii.</title>
        <authorList>
            <person name="Lovell J."/>
            <person name="Jenkins J."/>
            <person name="Lowry D."/>
            <person name="Mamidi S."/>
            <person name="Sreedasyam A."/>
            <person name="Weng X."/>
            <person name="Barry K."/>
            <person name="Bonette J."/>
            <person name="Campitelli B."/>
            <person name="Daum C."/>
            <person name="Gordon S."/>
            <person name="Gould B."/>
            <person name="Lipzen A."/>
            <person name="Macqueen A."/>
            <person name="Palacio-Mejia J."/>
            <person name="Plott C."/>
            <person name="Shakirov E."/>
            <person name="Shu S."/>
            <person name="Yoshinaga Y."/>
            <person name="Zane M."/>
            <person name="Rokhsar D."/>
            <person name="Grimwood J."/>
            <person name="Schmutz J."/>
            <person name="Juenger T."/>
        </authorList>
    </citation>
    <scope>NUCLEOTIDE SEQUENCE [LARGE SCALE GENOMIC DNA]</scope>
    <source>
        <strain evidence="1">FIL2</strain>
    </source>
</reference>
<dbReference type="AlphaFoldDB" id="A0A2T8JE06"/>
<gene>
    <name evidence="1" type="ORF">PAHAL_4G260300</name>
</gene>
<dbReference type="EMBL" id="CM008049">
    <property type="protein sequence ID" value="PVH48141.1"/>
    <property type="molecule type" value="Genomic_DNA"/>
</dbReference>
<protein>
    <submittedName>
        <fullName evidence="1">Uncharacterized protein</fullName>
    </submittedName>
</protein>
<dbReference type="Proteomes" id="UP000243499">
    <property type="component" value="Chromosome 4"/>
</dbReference>
<accession>A0A2T8JE06</accession>
<organism evidence="1">
    <name type="scientific">Panicum hallii</name>
    <dbReference type="NCBI Taxonomy" id="206008"/>
    <lineage>
        <taxon>Eukaryota</taxon>
        <taxon>Viridiplantae</taxon>
        <taxon>Streptophyta</taxon>
        <taxon>Embryophyta</taxon>
        <taxon>Tracheophyta</taxon>
        <taxon>Spermatophyta</taxon>
        <taxon>Magnoliopsida</taxon>
        <taxon>Liliopsida</taxon>
        <taxon>Poales</taxon>
        <taxon>Poaceae</taxon>
        <taxon>PACMAD clade</taxon>
        <taxon>Panicoideae</taxon>
        <taxon>Panicodae</taxon>
        <taxon>Paniceae</taxon>
        <taxon>Panicinae</taxon>
        <taxon>Panicum</taxon>
        <taxon>Panicum sect. Panicum</taxon>
    </lineage>
</organism>
<evidence type="ECO:0000313" key="1">
    <source>
        <dbReference type="EMBL" id="PVH48141.1"/>
    </source>
</evidence>
<proteinExistence type="predicted"/>
<dbReference type="Gramene" id="PVH48141">
    <property type="protein sequence ID" value="PVH48141"/>
    <property type="gene ID" value="PAHAL_4G260300"/>
</dbReference>
<sequence>MQPSTRFKPGLALAPLPWRESESVPARGESIVNNASKVLQLAGLHRLPACCALL</sequence>